<evidence type="ECO:0000259" key="11">
    <source>
        <dbReference type="PROSITE" id="PS50850"/>
    </source>
</evidence>
<evidence type="ECO:0000256" key="7">
    <source>
        <dbReference type="ARBA" id="ARBA00024348"/>
    </source>
</evidence>
<feature type="transmembrane region" description="Helical" evidence="10">
    <location>
        <begin position="473"/>
        <end position="492"/>
    </location>
</feature>
<feature type="transmembrane region" description="Helical" evidence="10">
    <location>
        <begin position="224"/>
        <end position="243"/>
    </location>
</feature>
<keyword evidence="5 10" id="KW-0472">Membrane</keyword>
<dbReference type="InterPro" id="IPR036259">
    <property type="entry name" value="MFS_trans_sf"/>
</dbReference>
<feature type="transmembrane region" description="Helical" evidence="10">
    <location>
        <begin position="441"/>
        <end position="461"/>
    </location>
</feature>
<dbReference type="PANTHER" id="PTHR48021:SF1">
    <property type="entry name" value="GH07001P-RELATED"/>
    <property type="match status" value="1"/>
</dbReference>
<keyword evidence="2" id="KW-1003">Cell membrane</keyword>
<keyword evidence="3 10" id="KW-0812">Transmembrane</keyword>
<dbReference type="InterPro" id="IPR020846">
    <property type="entry name" value="MFS_dom"/>
</dbReference>
<dbReference type="PROSITE" id="PS00217">
    <property type="entry name" value="SUGAR_TRANSPORT_2"/>
    <property type="match status" value="1"/>
</dbReference>
<organism evidence="12 13">
    <name type="scientific">Trichogramma brassicae</name>
    <dbReference type="NCBI Taxonomy" id="86971"/>
    <lineage>
        <taxon>Eukaryota</taxon>
        <taxon>Metazoa</taxon>
        <taxon>Ecdysozoa</taxon>
        <taxon>Arthropoda</taxon>
        <taxon>Hexapoda</taxon>
        <taxon>Insecta</taxon>
        <taxon>Pterygota</taxon>
        <taxon>Neoptera</taxon>
        <taxon>Endopterygota</taxon>
        <taxon>Hymenoptera</taxon>
        <taxon>Apocrita</taxon>
        <taxon>Proctotrupomorpha</taxon>
        <taxon>Chalcidoidea</taxon>
        <taxon>Trichogrammatidae</taxon>
        <taxon>Trichogramma</taxon>
    </lineage>
</organism>
<dbReference type="NCBIfam" id="TIGR00879">
    <property type="entry name" value="SP"/>
    <property type="match status" value="1"/>
</dbReference>
<comment type="subcellular location">
    <subcellularLocation>
        <location evidence="1">Cell membrane</location>
        <topology evidence="1">Multi-pass membrane protein</topology>
    </subcellularLocation>
</comment>
<dbReference type="InterPro" id="IPR044775">
    <property type="entry name" value="MFS_ERD6/Tret1-like"/>
</dbReference>
<gene>
    <name evidence="12" type="ORF">TBRA_LOCUS16225</name>
</gene>
<dbReference type="Gene3D" id="1.20.1250.20">
    <property type="entry name" value="MFS general substrate transporter like domains"/>
    <property type="match status" value="1"/>
</dbReference>
<name>A0A6H5J7T4_9HYME</name>
<feature type="transmembrane region" description="Helical" evidence="10">
    <location>
        <begin position="103"/>
        <end position="121"/>
    </location>
</feature>
<feature type="transmembrane region" description="Helical" evidence="10">
    <location>
        <begin position="59"/>
        <end position="83"/>
    </location>
</feature>
<sequence>MQNQKSNGFIDASEMKELKAKNDPEGNLEPLDPNNELAAAAAATNTNSSTKPLPEGRKLLMYMATLIAGSSMAQSGMNLGWTAPMLPRLNQTISDFDPEGEEASWLTALMPLGAIVGATPAGAAADRFGRKPVIASTALPFLSCWILMLVAPLLERQAALWSFWVARFVGGIGAGTACVLVPVYVGEVSEPSVRGLLGTFFPIFFSLGIVYSYAAGSYLSYEAFNGSCCALLLPFLLGVFFFIPESPAWLLGKGRVREACASLKVLRGPEHDLEPEIAELLAEQERASHEKGGWRDLVGTRAGRRALFTCCGLMWFQQMCGIDAVLFYTVSIFKNAKSGIDPYVATIIIGCIEVVMGVVVAGTIDRFGRKPLLVFSGSAMTICLGVLGYYYRLQEDGNDTSSLNWLPLACIGWFNVVFSLGYGSVPYSIIAELFPPETKGLAGSISIVTNWALVFLVTRTFHLLTRALSESVTFWMFASICAMSAVFAFVYVPETKGKTLVQIQAKLARHKKSHHHHHHRGLNYEASKVLPPAVAQP</sequence>
<feature type="transmembrane region" description="Helical" evidence="10">
    <location>
        <begin position="371"/>
        <end position="391"/>
    </location>
</feature>
<evidence type="ECO:0000313" key="12">
    <source>
        <dbReference type="EMBL" id="CAB0044637.1"/>
    </source>
</evidence>
<dbReference type="GO" id="GO:0051119">
    <property type="term" value="F:sugar transmembrane transporter activity"/>
    <property type="evidence" value="ECO:0007669"/>
    <property type="project" value="InterPro"/>
</dbReference>
<feature type="compositionally biased region" description="Basic and acidic residues" evidence="9">
    <location>
        <begin position="13"/>
        <end position="24"/>
    </location>
</feature>
<feature type="transmembrane region" description="Helical" evidence="10">
    <location>
        <begin position="133"/>
        <end position="154"/>
    </location>
</feature>
<dbReference type="PROSITE" id="PS00216">
    <property type="entry name" value="SUGAR_TRANSPORT_1"/>
    <property type="match status" value="2"/>
</dbReference>
<keyword evidence="13" id="KW-1185">Reference proteome</keyword>
<dbReference type="OrthoDB" id="6612291at2759"/>
<dbReference type="InterPro" id="IPR005829">
    <property type="entry name" value="Sugar_transporter_CS"/>
</dbReference>
<feature type="region of interest" description="Disordered" evidence="9">
    <location>
        <begin position="1"/>
        <end position="33"/>
    </location>
</feature>
<evidence type="ECO:0000256" key="10">
    <source>
        <dbReference type="SAM" id="Phobius"/>
    </source>
</evidence>
<dbReference type="EMBL" id="CADCXV010001472">
    <property type="protein sequence ID" value="CAB0044637.1"/>
    <property type="molecule type" value="Genomic_DNA"/>
</dbReference>
<dbReference type="Pfam" id="PF00083">
    <property type="entry name" value="Sugar_tr"/>
    <property type="match status" value="1"/>
</dbReference>
<proteinExistence type="inferred from homology"/>
<comment type="similarity">
    <text evidence="7">Belongs to the major facilitator superfamily. Sugar transporter (TC 2.A.1.1) family. Trehalose transporter subfamily.</text>
</comment>
<dbReference type="InterPro" id="IPR003663">
    <property type="entry name" value="Sugar/inositol_transpt"/>
</dbReference>
<dbReference type="PRINTS" id="PR00171">
    <property type="entry name" value="SUGRTRNSPORT"/>
</dbReference>
<evidence type="ECO:0000313" key="13">
    <source>
        <dbReference type="Proteomes" id="UP000479190"/>
    </source>
</evidence>
<feature type="transmembrane region" description="Helical" evidence="10">
    <location>
        <begin position="403"/>
        <end position="429"/>
    </location>
</feature>
<feature type="transmembrane region" description="Helical" evidence="10">
    <location>
        <begin position="306"/>
        <end position="330"/>
    </location>
</feature>
<evidence type="ECO:0000256" key="3">
    <source>
        <dbReference type="ARBA" id="ARBA00022692"/>
    </source>
</evidence>
<dbReference type="InterPro" id="IPR050549">
    <property type="entry name" value="MFS_Trehalose_Transporter"/>
</dbReference>
<evidence type="ECO:0000256" key="9">
    <source>
        <dbReference type="SAM" id="MobiDB-lite"/>
    </source>
</evidence>
<dbReference type="PROSITE" id="PS50850">
    <property type="entry name" value="MFS"/>
    <property type="match status" value="1"/>
</dbReference>
<reference evidence="12 13" key="1">
    <citation type="submission" date="2020-02" db="EMBL/GenBank/DDBJ databases">
        <authorList>
            <person name="Ferguson B K."/>
        </authorList>
    </citation>
    <scope>NUCLEOTIDE SEQUENCE [LARGE SCALE GENOMIC DNA]</scope>
</reference>
<keyword evidence="4 10" id="KW-1133">Transmembrane helix</keyword>
<evidence type="ECO:0000256" key="2">
    <source>
        <dbReference type="ARBA" id="ARBA00022475"/>
    </source>
</evidence>
<keyword evidence="6" id="KW-0325">Glycoprotein</keyword>
<evidence type="ECO:0000256" key="6">
    <source>
        <dbReference type="ARBA" id="ARBA00023180"/>
    </source>
</evidence>
<evidence type="ECO:0000256" key="8">
    <source>
        <dbReference type="RuleBase" id="RU003346"/>
    </source>
</evidence>
<feature type="domain" description="Major facilitator superfamily (MFS) profile" evidence="11">
    <location>
        <begin position="64"/>
        <end position="496"/>
    </location>
</feature>
<dbReference type="GO" id="GO:0005886">
    <property type="term" value="C:plasma membrane"/>
    <property type="evidence" value="ECO:0007669"/>
    <property type="project" value="UniProtKB-SubCell"/>
</dbReference>
<dbReference type="InterPro" id="IPR005828">
    <property type="entry name" value="MFS_sugar_transport-like"/>
</dbReference>
<feature type="transmembrane region" description="Helical" evidence="10">
    <location>
        <begin position="196"/>
        <end position="218"/>
    </location>
</feature>
<evidence type="ECO:0000256" key="1">
    <source>
        <dbReference type="ARBA" id="ARBA00004651"/>
    </source>
</evidence>
<accession>A0A6H5J7T4</accession>
<keyword evidence="8" id="KW-0813">Transport</keyword>
<dbReference type="CDD" id="cd17358">
    <property type="entry name" value="MFS_GLUT6_8_Class3_like"/>
    <property type="match status" value="1"/>
</dbReference>
<dbReference type="AlphaFoldDB" id="A0A6H5J7T4"/>
<dbReference type="SUPFAM" id="SSF103473">
    <property type="entry name" value="MFS general substrate transporter"/>
    <property type="match status" value="1"/>
</dbReference>
<dbReference type="Proteomes" id="UP000479190">
    <property type="component" value="Unassembled WGS sequence"/>
</dbReference>
<feature type="transmembrane region" description="Helical" evidence="10">
    <location>
        <begin position="342"/>
        <end position="364"/>
    </location>
</feature>
<dbReference type="PANTHER" id="PTHR48021">
    <property type="match status" value="1"/>
</dbReference>
<feature type="transmembrane region" description="Helical" evidence="10">
    <location>
        <begin position="160"/>
        <end position="184"/>
    </location>
</feature>
<protein>
    <recommendedName>
        <fullName evidence="11">Major facilitator superfamily (MFS) profile domain-containing protein</fullName>
    </recommendedName>
</protein>
<evidence type="ECO:0000256" key="5">
    <source>
        <dbReference type="ARBA" id="ARBA00023136"/>
    </source>
</evidence>
<dbReference type="FunFam" id="1.20.1250.20:FF:000055">
    <property type="entry name" value="Facilitated trehalose transporter Tret1-2 homolog"/>
    <property type="match status" value="1"/>
</dbReference>
<evidence type="ECO:0000256" key="4">
    <source>
        <dbReference type="ARBA" id="ARBA00022989"/>
    </source>
</evidence>